<feature type="chain" id="PRO_5036678131" evidence="2">
    <location>
        <begin position="30"/>
        <end position="1015"/>
    </location>
</feature>
<dbReference type="SMART" id="SM00060">
    <property type="entry name" value="FN3"/>
    <property type="match status" value="1"/>
</dbReference>
<dbReference type="Gene3D" id="2.60.40.10">
    <property type="entry name" value="Immunoglobulins"/>
    <property type="match status" value="3"/>
</dbReference>
<keyword evidence="2" id="KW-0732">Signal</keyword>
<dbReference type="RefSeq" id="WP_190915012.1">
    <property type="nucleotide sequence ID" value="NZ_JACXIZ010000010.1"/>
</dbReference>
<dbReference type="Gene3D" id="2.60.40.1080">
    <property type="match status" value="1"/>
</dbReference>
<dbReference type="SUPFAM" id="SSF81296">
    <property type="entry name" value="E set domains"/>
    <property type="match status" value="2"/>
</dbReference>
<dbReference type="InterPro" id="IPR006311">
    <property type="entry name" value="TAT_signal"/>
</dbReference>
<dbReference type="InterPro" id="IPR003961">
    <property type="entry name" value="FN3_dom"/>
</dbReference>
<dbReference type="SMART" id="SM00710">
    <property type="entry name" value="PbH1"/>
    <property type="match status" value="10"/>
</dbReference>
<dbReference type="InterPro" id="IPR013783">
    <property type="entry name" value="Ig-like_fold"/>
</dbReference>
<reference evidence="4" key="1">
    <citation type="submission" date="2020-09" db="EMBL/GenBank/DDBJ databases">
        <title>A novel bacterium of genus Paenibacillus, isolated from South China Sea.</title>
        <authorList>
            <person name="Huang H."/>
            <person name="Mo K."/>
            <person name="Hu Y."/>
        </authorList>
    </citation>
    <scope>NUCLEOTIDE SEQUENCE</scope>
    <source>
        <strain evidence="4">IB182496</strain>
    </source>
</reference>
<dbReference type="InterPro" id="IPR036116">
    <property type="entry name" value="FN3_sf"/>
</dbReference>
<dbReference type="EMBL" id="JACXIZ010000010">
    <property type="protein sequence ID" value="MBD2844392.1"/>
    <property type="molecule type" value="Genomic_DNA"/>
</dbReference>
<dbReference type="InterPro" id="IPR039448">
    <property type="entry name" value="Beta_helix"/>
</dbReference>
<dbReference type="InterPro" id="IPR006626">
    <property type="entry name" value="PbH1"/>
</dbReference>
<sequence length="1015" mass="107585">MSKNRRSMWRTLLLTAACLATIATPSAMADHDPPPGLYNNDGSPRPIHSLPKPTNTIDIVADYGADPADNGSDDAAIIRQAIADAQPGDEIFFPEGTYNLNTAHPNDAKTHLLMKSGVYLRGESQVGVVLKSNFDNVANSAVIRGRDVFDVLLTNFTVTSTWDRNYPVGTQTNPDAGGPDFGVHFLYGTTSTYNITVDRLIVEKYKKHGFSFANTRDVVLQNSLFRNATNNGGGGMGYGINIRGTMKIDKNGLPDDSAYHVVQNNTFQGPHLRHGVLLMSYTHNNVIRNNTIATTKLAGIDMHGQDEYLNEVYGNTISGQLGPGAGGGGISLGHLGGTHDATGRKNYIHDNEISQFNRTNTAARQVGIDVMYGTPDTLIERNTIHTAIGSPGAGIYLGHAPRTIIRGNVVTGLTGADAWGIYLAGDDGVNDSPPGNPDDSELYNNTITHNSGGLKLEAGSGIKRAGNTVSDNGVNYDYSVPVTTIPIDRVAPVAPTGLAATSVTDARVQLTWDAVPDSSVNGYLIYNGAQVVGSTAGQTDFEVVNLLPDTSYAFTVRAKDDGAHLSPPSAVLTVTTDDGVEPVSGIEVAAPLTTVATGTSMRLQAHVEPAAATNPSVTWSVTGGNGEATELASIDPDGQLTLHAAGEVRATATANDGSGVTGSIAIQAVPPLATGAPARAVLSDNSGHGTGLRDGSYSLTMNMWWGNNGSVYRLYEDGALIDTRVLADESPHAQAVSVDITGRKNGTYTYTCELSNGFGTTVCEPHHVTITDAEPGRPVLEHDNWDGDHSYAIAMNMWWGTNGTIYRLYEDDILIDTQELGDDTPTGQQAVTEIYGKPSGSFEYRAELENAAGITASDTITVQVTDGAAQPEPGVVLLEFEDMVVSGSWPEGQYEIVHDPNLSGGAGVRLYGEQVQDYIQFVPHMEAGPQLIELGVRKGPDQGIVQLWTLGGDLGQPIDLYAASEGAAVIDDLPMISPGVAGDKILRFTLIGQHEESAGLALTIDYIKLTMQQPE</sequence>
<dbReference type="Pfam" id="PF13229">
    <property type="entry name" value="Beta_helix"/>
    <property type="match status" value="1"/>
</dbReference>
<dbReference type="SUPFAM" id="SSF49373">
    <property type="entry name" value="Invasin/intimin cell-adhesion fragments"/>
    <property type="match status" value="1"/>
</dbReference>
<feature type="region of interest" description="Disordered" evidence="1">
    <location>
        <begin position="30"/>
        <end position="51"/>
    </location>
</feature>
<dbReference type="InterPro" id="IPR011050">
    <property type="entry name" value="Pectin_lyase_fold/virulence"/>
</dbReference>
<dbReference type="PROSITE" id="PS51318">
    <property type="entry name" value="TAT"/>
    <property type="match status" value="1"/>
</dbReference>
<dbReference type="InterPro" id="IPR014756">
    <property type="entry name" value="Ig_E-set"/>
</dbReference>
<evidence type="ECO:0000256" key="2">
    <source>
        <dbReference type="SAM" id="SignalP"/>
    </source>
</evidence>
<feature type="signal peptide" evidence="2">
    <location>
        <begin position="1"/>
        <end position="29"/>
    </location>
</feature>
<dbReference type="SUPFAM" id="SSF51126">
    <property type="entry name" value="Pectin lyase-like"/>
    <property type="match status" value="2"/>
</dbReference>
<organism evidence="4 5">
    <name type="scientific">Paenibacillus sabuli</name>
    <dbReference type="NCBI Taxonomy" id="2772509"/>
    <lineage>
        <taxon>Bacteria</taxon>
        <taxon>Bacillati</taxon>
        <taxon>Bacillota</taxon>
        <taxon>Bacilli</taxon>
        <taxon>Bacillales</taxon>
        <taxon>Paenibacillaceae</taxon>
        <taxon>Paenibacillus</taxon>
    </lineage>
</organism>
<evidence type="ECO:0000259" key="3">
    <source>
        <dbReference type="PROSITE" id="PS50853"/>
    </source>
</evidence>
<dbReference type="AlphaFoldDB" id="A0A927BPK9"/>
<dbReference type="InterPro" id="IPR008964">
    <property type="entry name" value="Invasin/intimin_cell_adhesion"/>
</dbReference>
<gene>
    <name evidence="4" type="ORF">IDH44_04255</name>
</gene>
<proteinExistence type="predicted"/>
<evidence type="ECO:0000256" key="1">
    <source>
        <dbReference type="SAM" id="MobiDB-lite"/>
    </source>
</evidence>
<protein>
    <submittedName>
        <fullName evidence="4">Right-handed parallel beta-helix repeat-containing protein</fullName>
    </submittedName>
</protein>
<evidence type="ECO:0000313" key="4">
    <source>
        <dbReference type="EMBL" id="MBD2844392.1"/>
    </source>
</evidence>
<dbReference type="Pfam" id="PF00041">
    <property type="entry name" value="fn3"/>
    <property type="match status" value="1"/>
</dbReference>
<comment type="caution">
    <text evidence="4">The sequence shown here is derived from an EMBL/GenBank/DDBJ whole genome shotgun (WGS) entry which is preliminary data.</text>
</comment>
<dbReference type="Proteomes" id="UP000621560">
    <property type="component" value="Unassembled WGS sequence"/>
</dbReference>
<feature type="domain" description="Fibronectin type-III" evidence="3">
    <location>
        <begin position="494"/>
        <end position="579"/>
    </location>
</feature>
<evidence type="ECO:0000313" key="5">
    <source>
        <dbReference type="Proteomes" id="UP000621560"/>
    </source>
</evidence>
<dbReference type="InterPro" id="IPR012334">
    <property type="entry name" value="Pectin_lyas_fold"/>
</dbReference>
<dbReference type="PROSITE" id="PS50853">
    <property type="entry name" value="FN3"/>
    <property type="match status" value="1"/>
</dbReference>
<dbReference type="SMART" id="SM00635">
    <property type="entry name" value="BID_2"/>
    <property type="match status" value="1"/>
</dbReference>
<keyword evidence="5" id="KW-1185">Reference proteome</keyword>
<dbReference type="CDD" id="cd00063">
    <property type="entry name" value="FN3"/>
    <property type="match status" value="1"/>
</dbReference>
<name>A0A927BPK9_9BACL</name>
<dbReference type="Pfam" id="PF02368">
    <property type="entry name" value="Big_2"/>
    <property type="match status" value="1"/>
</dbReference>
<accession>A0A927BPK9</accession>
<dbReference type="SUPFAM" id="SSF49265">
    <property type="entry name" value="Fibronectin type III"/>
    <property type="match status" value="1"/>
</dbReference>
<dbReference type="InterPro" id="IPR003343">
    <property type="entry name" value="Big_2"/>
</dbReference>
<dbReference type="Gene3D" id="2.160.20.10">
    <property type="entry name" value="Single-stranded right-handed beta-helix, Pectin lyase-like"/>
    <property type="match status" value="2"/>
</dbReference>